<dbReference type="Pfam" id="PF00583">
    <property type="entry name" value="Acetyltransf_1"/>
    <property type="match status" value="1"/>
</dbReference>
<proteinExistence type="predicted"/>
<dbReference type="GO" id="GO:0016747">
    <property type="term" value="F:acyltransferase activity, transferring groups other than amino-acyl groups"/>
    <property type="evidence" value="ECO:0007669"/>
    <property type="project" value="InterPro"/>
</dbReference>
<evidence type="ECO:0000313" key="2">
    <source>
        <dbReference type="EMBL" id="KAG5767657.1"/>
    </source>
</evidence>
<reference evidence="2" key="2">
    <citation type="submission" date="2020-10" db="EMBL/GenBank/DDBJ databases">
        <authorList>
            <person name="Peck L.D."/>
            <person name="Nowell R.W."/>
            <person name="Flood J."/>
            <person name="Ryan M.J."/>
            <person name="Barraclough T.G."/>
        </authorList>
    </citation>
    <scope>NUCLEOTIDE SEQUENCE</scope>
    <source>
        <strain evidence="2">IMI 127659i</strain>
    </source>
</reference>
<dbReference type="Proteomes" id="UP000750502">
    <property type="component" value="Unassembled WGS sequence"/>
</dbReference>
<dbReference type="CDD" id="cd04301">
    <property type="entry name" value="NAT_SF"/>
    <property type="match status" value="1"/>
</dbReference>
<protein>
    <recommendedName>
        <fullName evidence="1">N-acetyltransferase domain-containing protein</fullName>
    </recommendedName>
</protein>
<evidence type="ECO:0000313" key="3">
    <source>
        <dbReference type="Proteomes" id="UP000750502"/>
    </source>
</evidence>
<feature type="domain" description="N-acetyltransferase" evidence="1">
    <location>
        <begin position="4"/>
        <end position="200"/>
    </location>
</feature>
<dbReference type="PROSITE" id="PS51186">
    <property type="entry name" value="GNAT"/>
    <property type="match status" value="1"/>
</dbReference>
<gene>
    <name evidence="2" type="ORF">H9Q72_004576</name>
</gene>
<dbReference type="PANTHER" id="PTHR42791:SF2">
    <property type="entry name" value="N-ACETYLTRANSFERASE DOMAIN-CONTAINING PROTEIN"/>
    <property type="match status" value="1"/>
</dbReference>
<dbReference type="SUPFAM" id="SSF55729">
    <property type="entry name" value="Acyl-CoA N-acyltransferases (Nat)"/>
    <property type="match status" value="1"/>
</dbReference>
<dbReference type="OrthoDB" id="410198at2759"/>
<dbReference type="AlphaFoldDB" id="A0A9P7HVS9"/>
<reference evidence="2" key="1">
    <citation type="journal article" date="2020" name="bioRxiv">
        <title>Historical genomics reveals the evolutionary mechanisms behind multiple outbreaks of the host-specific coffee wilt pathogen Fusarium xylarioides.</title>
        <authorList>
            <person name="Peck D."/>
            <person name="Nowell R.W."/>
            <person name="Flood J."/>
            <person name="Ryan M.J."/>
            <person name="Barraclough T.G."/>
        </authorList>
    </citation>
    <scope>NUCLEOTIDE SEQUENCE</scope>
    <source>
        <strain evidence="2">IMI 127659i</strain>
    </source>
</reference>
<dbReference type="Gene3D" id="3.40.630.30">
    <property type="match status" value="1"/>
</dbReference>
<evidence type="ECO:0000259" key="1">
    <source>
        <dbReference type="PROSITE" id="PS51186"/>
    </source>
</evidence>
<dbReference type="InterPro" id="IPR000182">
    <property type="entry name" value="GNAT_dom"/>
</dbReference>
<sequence>MSTVTIRPATPEDIPQMLAVFFSAFSSSPLNKRCFSPSSPDVQAFQTSFLQTNIDDKDDNFMLVAEVDSKVLGWARWVRRENPPLSGKQIDPSTFPVSGDQATAADFFQRNADETFKHVAGERHWFLSTIATAKEAQRRGVGSALMRVGVERADQEGWMSYLNSSGEGRGLYEKFGFKVVGTSEFPDLGMTQYHMKREAVQKRVFHGNYFERFVLHNYGNS</sequence>
<comment type="caution">
    <text evidence="2">The sequence shown here is derived from an EMBL/GenBank/DDBJ whole genome shotgun (WGS) entry which is preliminary data.</text>
</comment>
<dbReference type="EMBL" id="JADFTT010000122">
    <property type="protein sequence ID" value="KAG5767657.1"/>
    <property type="molecule type" value="Genomic_DNA"/>
</dbReference>
<keyword evidence="3" id="KW-1185">Reference proteome</keyword>
<dbReference type="InterPro" id="IPR052523">
    <property type="entry name" value="Trichothecene_AcTrans"/>
</dbReference>
<dbReference type="InterPro" id="IPR016181">
    <property type="entry name" value="Acyl_CoA_acyltransferase"/>
</dbReference>
<name>A0A9P7HVS9_9HYPO</name>
<accession>A0A9P7HVS9</accession>
<organism evidence="2 3">
    <name type="scientific">Fusarium xylarioides</name>
    <dbReference type="NCBI Taxonomy" id="221167"/>
    <lineage>
        <taxon>Eukaryota</taxon>
        <taxon>Fungi</taxon>
        <taxon>Dikarya</taxon>
        <taxon>Ascomycota</taxon>
        <taxon>Pezizomycotina</taxon>
        <taxon>Sordariomycetes</taxon>
        <taxon>Hypocreomycetidae</taxon>
        <taxon>Hypocreales</taxon>
        <taxon>Nectriaceae</taxon>
        <taxon>Fusarium</taxon>
        <taxon>Fusarium fujikuroi species complex</taxon>
    </lineage>
</organism>
<dbReference type="PANTHER" id="PTHR42791">
    <property type="entry name" value="GNAT FAMILY ACETYLTRANSFERASE"/>
    <property type="match status" value="1"/>
</dbReference>